<dbReference type="GO" id="GO:0006508">
    <property type="term" value="P:proteolysis"/>
    <property type="evidence" value="ECO:0007669"/>
    <property type="project" value="UniProtKB-KW"/>
</dbReference>
<sequence length="684" mass="76726">MPSSARPITIDDLWSLKRLGSPTLSPDGRWACAAVTRYDMDKNESTSELWLFATDGRTQRQLTRGRKDADPQWSPDGKWIAFVSKRGETKDADEEEQIYLIAADGGEARRVTNLATGAFEPRWFPDSRRLVFLSWVWPELGNEKAQAKRLRQEKNDKVKATIVEENHYRFWDHWYPRGRKPHLHVVDVETGKTRDLFAGTRFYLPAQDPGAGMFDISPDGREIAFAYDFDPDPRAFSLTQIVALEVKSGKWTNLTGAGAIDGERINGTPRYSPDGKWLAFLSSHVGKRYNEQDRAWLIDRANGRISPLTEGWDRGVAAPLVWAADSQSLYFAAESEVAQPIWRIGLAGGTPEELVRGPGHGGTAGDLCLSADGRTLVYARSSLSHPPALFAAASDGSRERAIERLNAKLLHRLALGQSQSVTIKGSDGDPVQMWVMTPPGFDAAKPGKAKWPLMQVIHGGPHTCVTDGWHWRWNMQLFAAAGYVVAAVNYHGSTGRGQAFVSSINADWGRRELADIEAGTDHMLATGTIDPDRVVATGGSYGGYMVAYMNGNVRGDRYKAYVCHAGCFDWVSMMGSDGYFWLGKELGAFAWEDEAAVLRQSPHHYARHFATPTLVMHGELDYRVPYYQGLAYYNTLRAKDVPARLVFFPDENHWILKPQNSRLWYKEFVDWCNRHTARKKPRRK</sequence>
<dbReference type="InterPro" id="IPR029058">
    <property type="entry name" value="AB_hydrolase_fold"/>
</dbReference>
<keyword evidence="2" id="KW-0645">Protease</keyword>
<gene>
    <name evidence="7" type="ORF">GCM10011611_00710</name>
</gene>
<evidence type="ECO:0000256" key="5">
    <source>
        <dbReference type="ARBA" id="ARBA00022825"/>
    </source>
</evidence>
<evidence type="ECO:0000256" key="4">
    <source>
        <dbReference type="ARBA" id="ARBA00022801"/>
    </source>
</evidence>
<dbReference type="GO" id="GO:0004252">
    <property type="term" value="F:serine-type endopeptidase activity"/>
    <property type="evidence" value="ECO:0007669"/>
    <property type="project" value="TreeGrafter"/>
</dbReference>
<keyword evidence="5" id="KW-0720">Serine protease</keyword>
<dbReference type="InterPro" id="IPR011659">
    <property type="entry name" value="WD40"/>
</dbReference>
<protein>
    <submittedName>
        <fullName evidence="7">Peptidase S9</fullName>
    </submittedName>
</protein>
<evidence type="ECO:0000256" key="2">
    <source>
        <dbReference type="ARBA" id="ARBA00022670"/>
    </source>
</evidence>
<reference evidence="7" key="1">
    <citation type="journal article" date="2014" name="Int. J. Syst. Evol. Microbiol.">
        <title>Complete genome sequence of Corynebacterium casei LMG S-19264T (=DSM 44701T), isolated from a smear-ripened cheese.</title>
        <authorList>
            <consortium name="US DOE Joint Genome Institute (JGI-PGF)"/>
            <person name="Walter F."/>
            <person name="Albersmeier A."/>
            <person name="Kalinowski J."/>
            <person name="Ruckert C."/>
        </authorList>
    </citation>
    <scope>NUCLEOTIDE SEQUENCE</scope>
    <source>
        <strain evidence="7">CGMCC 1.15725</strain>
    </source>
</reference>
<keyword evidence="4" id="KW-0378">Hydrolase</keyword>
<evidence type="ECO:0000256" key="1">
    <source>
        <dbReference type="ARBA" id="ARBA00010040"/>
    </source>
</evidence>
<dbReference type="PANTHER" id="PTHR42776:SF13">
    <property type="entry name" value="DIPEPTIDYL-PEPTIDASE 5"/>
    <property type="match status" value="1"/>
</dbReference>
<comment type="caution">
    <text evidence="7">The sequence shown here is derived from an EMBL/GenBank/DDBJ whole genome shotgun (WGS) entry which is preliminary data.</text>
</comment>
<dbReference type="InterPro" id="IPR001375">
    <property type="entry name" value="Peptidase_S9_cat"/>
</dbReference>
<keyword evidence="3" id="KW-0732">Signal</keyword>
<evidence type="ECO:0000259" key="6">
    <source>
        <dbReference type="Pfam" id="PF00326"/>
    </source>
</evidence>
<dbReference type="SUPFAM" id="SSF53474">
    <property type="entry name" value="alpha/beta-Hydrolases"/>
    <property type="match status" value="1"/>
</dbReference>
<dbReference type="AlphaFoldDB" id="A0A8J3E197"/>
<dbReference type="RefSeq" id="WP_189041259.1">
    <property type="nucleotide sequence ID" value="NZ_BMJQ01000001.1"/>
</dbReference>
<name>A0A8J3E197_9PROT</name>
<feature type="domain" description="Peptidase S9 prolyl oligopeptidase catalytic" evidence="6">
    <location>
        <begin position="469"/>
        <end position="676"/>
    </location>
</feature>
<evidence type="ECO:0000256" key="3">
    <source>
        <dbReference type="ARBA" id="ARBA00022729"/>
    </source>
</evidence>
<dbReference type="Gene3D" id="2.120.10.30">
    <property type="entry name" value="TolB, C-terminal domain"/>
    <property type="match status" value="2"/>
</dbReference>
<dbReference type="Pfam" id="PF00326">
    <property type="entry name" value="Peptidase_S9"/>
    <property type="match status" value="1"/>
</dbReference>
<dbReference type="SUPFAM" id="SSF82171">
    <property type="entry name" value="DPP6 N-terminal domain-like"/>
    <property type="match status" value="1"/>
</dbReference>
<dbReference type="PANTHER" id="PTHR42776">
    <property type="entry name" value="SERINE PEPTIDASE S9 FAMILY MEMBER"/>
    <property type="match status" value="1"/>
</dbReference>
<dbReference type="FunFam" id="3.40.50.1820:FF:000028">
    <property type="entry name" value="S9 family peptidase"/>
    <property type="match status" value="1"/>
</dbReference>
<dbReference type="InterPro" id="IPR011042">
    <property type="entry name" value="6-blade_b-propeller_TolB-like"/>
</dbReference>
<dbReference type="Proteomes" id="UP000646365">
    <property type="component" value="Unassembled WGS sequence"/>
</dbReference>
<dbReference type="Gene3D" id="3.40.50.1820">
    <property type="entry name" value="alpha/beta hydrolase"/>
    <property type="match status" value="1"/>
</dbReference>
<comment type="similarity">
    <text evidence="1">Belongs to the peptidase S9C family.</text>
</comment>
<evidence type="ECO:0000313" key="7">
    <source>
        <dbReference type="EMBL" id="GGE99027.1"/>
    </source>
</evidence>
<keyword evidence="8" id="KW-1185">Reference proteome</keyword>
<dbReference type="EMBL" id="BMJQ01000001">
    <property type="protein sequence ID" value="GGE99027.1"/>
    <property type="molecule type" value="Genomic_DNA"/>
</dbReference>
<organism evidence="7 8">
    <name type="scientific">Aliidongia dinghuensis</name>
    <dbReference type="NCBI Taxonomy" id="1867774"/>
    <lineage>
        <taxon>Bacteria</taxon>
        <taxon>Pseudomonadati</taxon>
        <taxon>Pseudomonadota</taxon>
        <taxon>Alphaproteobacteria</taxon>
        <taxon>Rhodospirillales</taxon>
        <taxon>Dongiaceae</taxon>
        <taxon>Aliidongia</taxon>
    </lineage>
</organism>
<evidence type="ECO:0000313" key="8">
    <source>
        <dbReference type="Proteomes" id="UP000646365"/>
    </source>
</evidence>
<proteinExistence type="inferred from homology"/>
<dbReference type="Pfam" id="PF07676">
    <property type="entry name" value="PD40"/>
    <property type="match status" value="3"/>
</dbReference>
<reference evidence="7" key="2">
    <citation type="submission" date="2020-09" db="EMBL/GenBank/DDBJ databases">
        <authorList>
            <person name="Sun Q."/>
            <person name="Zhou Y."/>
        </authorList>
    </citation>
    <scope>NUCLEOTIDE SEQUENCE</scope>
    <source>
        <strain evidence="7">CGMCC 1.15725</strain>
    </source>
</reference>
<accession>A0A8J3E197</accession>